<evidence type="ECO:0000313" key="2">
    <source>
        <dbReference type="EMBL" id="KAK5975855.1"/>
    </source>
</evidence>
<comment type="caution">
    <text evidence="2">The sequence shown here is derived from an EMBL/GenBank/DDBJ whole genome shotgun (WGS) entry which is preliminary data.</text>
</comment>
<dbReference type="SUPFAM" id="SSF81321">
    <property type="entry name" value="Family A G protein-coupled receptor-like"/>
    <property type="match status" value="1"/>
</dbReference>
<dbReference type="Gene3D" id="1.20.1070.10">
    <property type="entry name" value="Rhodopsin 7-helix transmembrane proteins"/>
    <property type="match status" value="1"/>
</dbReference>
<evidence type="ECO:0000256" key="1">
    <source>
        <dbReference type="SAM" id="Phobius"/>
    </source>
</evidence>
<organism evidence="2 3">
    <name type="scientific">Trichostrongylus colubriformis</name>
    <name type="common">Black scour worm</name>
    <dbReference type="NCBI Taxonomy" id="6319"/>
    <lineage>
        <taxon>Eukaryota</taxon>
        <taxon>Metazoa</taxon>
        <taxon>Ecdysozoa</taxon>
        <taxon>Nematoda</taxon>
        <taxon>Chromadorea</taxon>
        <taxon>Rhabditida</taxon>
        <taxon>Rhabditina</taxon>
        <taxon>Rhabditomorpha</taxon>
        <taxon>Strongyloidea</taxon>
        <taxon>Trichostrongylidae</taxon>
        <taxon>Trichostrongylus</taxon>
    </lineage>
</organism>
<name>A0AAN8FA91_TRICO</name>
<dbReference type="Proteomes" id="UP001331761">
    <property type="component" value="Unassembled WGS sequence"/>
</dbReference>
<protein>
    <submittedName>
        <fullName evidence="2">Uncharacterized protein</fullName>
    </submittedName>
</protein>
<sequence>MVKHHVFYTFSREAINFLAIINSSINFVIYIVFGKEFRKELVIVYGCGIRGITLRLPVYDKFSIWRSWGKRAKDFRRTMSIGSRSNVSTHVVRNST</sequence>
<dbReference type="AlphaFoldDB" id="A0AAN8FA91"/>
<feature type="non-terminal residue" evidence="2">
    <location>
        <position position="96"/>
    </location>
</feature>
<reference evidence="2 3" key="1">
    <citation type="submission" date="2019-10" db="EMBL/GenBank/DDBJ databases">
        <title>Assembly and Annotation for the nematode Trichostrongylus colubriformis.</title>
        <authorList>
            <person name="Martin J."/>
        </authorList>
    </citation>
    <scope>NUCLEOTIDE SEQUENCE [LARGE SCALE GENOMIC DNA]</scope>
    <source>
        <strain evidence="2">G859</strain>
        <tissue evidence="2">Whole worm</tissue>
    </source>
</reference>
<keyword evidence="3" id="KW-1185">Reference proteome</keyword>
<keyword evidence="1" id="KW-1133">Transmembrane helix</keyword>
<keyword evidence="1" id="KW-0812">Transmembrane</keyword>
<proteinExistence type="predicted"/>
<accession>A0AAN8FA91</accession>
<keyword evidence="1" id="KW-0472">Membrane</keyword>
<evidence type="ECO:0000313" key="3">
    <source>
        <dbReference type="Proteomes" id="UP001331761"/>
    </source>
</evidence>
<dbReference type="EMBL" id="WIXE01012541">
    <property type="protein sequence ID" value="KAK5975855.1"/>
    <property type="molecule type" value="Genomic_DNA"/>
</dbReference>
<feature type="transmembrane region" description="Helical" evidence="1">
    <location>
        <begin position="14"/>
        <end position="33"/>
    </location>
</feature>
<gene>
    <name evidence="2" type="ORF">GCK32_021773</name>
</gene>